<comment type="caution">
    <text evidence="6">The sequence shown here is derived from an EMBL/GenBank/DDBJ whole genome shotgun (WGS) entry which is preliminary data.</text>
</comment>
<dbReference type="PANTHER" id="PTHR43359:SF1">
    <property type="entry name" value="FORMATE HYDROGENLYASE SUBUNIT 4-RELATED"/>
    <property type="match status" value="1"/>
</dbReference>
<feature type="transmembrane region" description="Helical" evidence="5">
    <location>
        <begin position="134"/>
        <end position="153"/>
    </location>
</feature>
<keyword evidence="3 5" id="KW-1133">Transmembrane helix</keyword>
<feature type="transmembrane region" description="Helical" evidence="5">
    <location>
        <begin position="232"/>
        <end position="253"/>
    </location>
</feature>
<dbReference type="PANTHER" id="PTHR43359">
    <property type="entry name" value="FORMATE HYDROGENLYASE SUBUNIT 4"/>
    <property type="match status" value="1"/>
</dbReference>
<dbReference type="InterPro" id="IPR052561">
    <property type="entry name" value="ComplexI_Subunit1"/>
</dbReference>
<dbReference type="EMBL" id="MEYS01000001">
    <property type="protein sequence ID" value="OGD34681.1"/>
    <property type="molecule type" value="Genomic_DNA"/>
</dbReference>
<evidence type="ECO:0000256" key="1">
    <source>
        <dbReference type="ARBA" id="ARBA00004141"/>
    </source>
</evidence>
<organism evidence="6 7">
    <name type="scientific">Candidatus Azambacteria bacterium RIFCSPLOWO2_01_FULL_46_25</name>
    <dbReference type="NCBI Taxonomy" id="1797298"/>
    <lineage>
        <taxon>Bacteria</taxon>
        <taxon>Candidatus Azamiibacteriota</taxon>
    </lineage>
</organism>
<dbReference type="Proteomes" id="UP000176650">
    <property type="component" value="Unassembled WGS sequence"/>
</dbReference>
<keyword evidence="2 5" id="KW-0812">Transmembrane</keyword>
<sequence>MNASSVIVIVLQGGLLVLGAPLVRGAIKKIKARLQNRVGPPLLQGYYDLVKLFQKESMASVHSSFIFQMTPLVVFGVSVTVALLVPVLFSFSPFASFGDIIFIVYLLGLSVFFLVLAGLDTGSAFGGMGSAREMMIYSLSEPAMMLVIFTLAVANGTTQLTGIVSGAISEPQAIFLISNVFAFFAFFIVALAENARIPVDNPATHLELTMVHEAMILEYSGRQLAFIEWASAIKLTVFLALLVTVFFPFGIATEFAGPAIILAFVLFAVKIGFAIVAIAFVESTIAKLRLFRLPDFLGIAVVLSVIALFSSFFL</sequence>
<gene>
    <name evidence="6" type="ORF">A2988_04240</name>
</gene>
<reference evidence="6 7" key="1">
    <citation type="journal article" date="2016" name="Nat. Commun.">
        <title>Thousands of microbial genomes shed light on interconnected biogeochemical processes in an aquifer system.</title>
        <authorList>
            <person name="Anantharaman K."/>
            <person name="Brown C.T."/>
            <person name="Hug L.A."/>
            <person name="Sharon I."/>
            <person name="Castelle C.J."/>
            <person name="Probst A.J."/>
            <person name="Thomas B.C."/>
            <person name="Singh A."/>
            <person name="Wilkins M.J."/>
            <person name="Karaoz U."/>
            <person name="Brodie E.L."/>
            <person name="Williams K.H."/>
            <person name="Hubbard S.S."/>
            <person name="Banfield J.F."/>
        </authorList>
    </citation>
    <scope>NUCLEOTIDE SEQUENCE [LARGE SCALE GENOMIC DNA]</scope>
</reference>
<comment type="subcellular location">
    <subcellularLocation>
        <location evidence="1">Membrane</location>
        <topology evidence="1">Multi-pass membrane protein</topology>
    </subcellularLocation>
</comment>
<keyword evidence="4 5" id="KW-0472">Membrane</keyword>
<feature type="transmembrane region" description="Helical" evidence="5">
    <location>
        <begin position="293"/>
        <end position="313"/>
    </location>
</feature>
<evidence type="ECO:0000256" key="2">
    <source>
        <dbReference type="ARBA" id="ARBA00022692"/>
    </source>
</evidence>
<evidence type="ECO:0000256" key="5">
    <source>
        <dbReference type="SAM" id="Phobius"/>
    </source>
</evidence>
<dbReference type="STRING" id="1797298.A2988_04240"/>
<feature type="transmembrane region" description="Helical" evidence="5">
    <location>
        <begin position="65"/>
        <end position="88"/>
    </location>
</feature>
<dbReference type="GO" id="GO:0005886">
    <property type="term" value="C:plasma membrane"/>
    <property type="evidence" value="ECO:0007669"/>
    <property type="project" value="TreeGrafter"/>
</dbReference>
<protein>
    <recommendedName>
        <fullName evidence="8">Formate hydrogenlyase</fullName>
    </recommendedName>
</protein>
<evidence type="ECO:0000256" key="3">
    <source>
        <dbReference type="ARBA" id="ARBA00022989"/>
    </source>
</evidence>
<evidence type="ECO:0000256" key="4">
    <source>
        <dbReference type="ARBA" id="ARBA00023136"/>
    </source>
</evidence>
<dbReference type="InterPro" id="IPR001694">
    <property type="entry name" value="NADH_UbQ_OxRdtase_su1/FPO"/>
</dbReference>
<feature type="transmembrane region" description="Helical" evidence="5">
    <location>
        <begin position="259"/>
        <end position="281"/>
    </location>
</feature>
<evidence type="ECO:0000313" key="6">
    <source>
        <dbReference type="EMBL" id="OGD34681.1"/>
    </source>
</evidence>
<evidence type="ECO:0008006" key="8">
    <source>
        <dbReference type="Google" id="ProtNLM"/>
    </source>
</evidence>
<feature type="transmembrane region" description="Helical" evidence="5">
    <location>
        <begin position="6"/>
        <end position="27"/>
    </location>
</feature>
<evidence type="ECO:0000313" key="7">
    <source>
        <dbReference type="Proteomes" id="UP000176650"/>
    </source>
</evidence>
<dbReference type="AlphaFoldDB" id="A0A1F5BVQ4"/>
<accession>A0A1F5BVQ4</accession>
<dbReference type="Pfam" id="PF00146">
    <property type="entry name" value="NADHdh"/>
    <property type="match status" value="1"/>
</dbReference>
<proteinExistence type="predicted"/>
<feature type="transmembrane region" description="Helical" evidence="5">
    <location>
        <begin position="173"/>
        <end position="192"/>
    </location>
</feature>
<name>A0A1F5BVQ4_9BACT</name>
<feature type="transmembrane region" description="Helical" evidence="5">
    <location>
        <begin position="100"/>
        <end position="122"/>
    </location>
</feature>